<evidence type="ECO:0000256" key="5">
    <source>
        <dbReference type="ARBA" id="ARBA00038894"/>
    </source>
</evidence>
<dbReference type="EC" id="3.1.2.20" evidence="5"/>
<dbReference type="EMBL" id="CP025791">
    <property type="protein sequence ID" value="AUP77937.1"/>
    <property type="molecule type" value="Genomic_DNA"/>
</dbReference>
<evidence type="ECO:0000259" key="8">
    <source>
        <dbReference type="Pfam" id="PF03061"/>
    </source>
</evidence>
<comment type="catalytic activity">
    <reaction evidence="7">
        <text>a medium-chain fatty acyl-CoA + H2O = a medium-chain fatty acid + CoA + H(+)</text>
        <dbReference type="Rhea" id="RHEA:68184"/>
        <dbReference type="ChEBI" id="CHEBI:15377"/>
        <dbReference type="ChEBI" id="CHEBI:15378"/>
        <dbReference type="ChEBI" id="CHEBI:57287"/>
        <dbReference type="ChEBI" id="CHEBI:59558"/>
        <dbReference type="ChEBI" id="CHEBI:90546"/>
    </reaction>
</comment>
<dbReference type="RefSeq" id="WP_102754596.1">
    <property type="nucleotide sequence ID" value="NZ_CP025791.1"/>
</dbReference>
<dbReference type="CDD" id="cd03443">
    <property type="entry name" value="PaaI_thioesterase"/>
    <property type="match status" value="1"/>
</dbReference>
<dbReference type="OrthoDB" id="9806185at2"/>
<comment type="catalytic activity">
    <reaction evidence="3">
        <text>a long-chain fatty acyl-CoA + H2O = a long-chain fatty acid + CoA + H(+)</text>
        <dbReference type="Rhea" id="RHEA:67680"/>
        <dbReference type="ChEBI" id="CHEBI:15377"/>
        <dbReference type="ChEBI" id="CHEBI:15378"/>
        <dbReference type="ChEBI" id="CHEBI:57287"/>
        <dbReference type="ChEBI" id="CHEBI:57560"/>
        <dbReference type="ChEBI" id="CHEBI:83139"/>
    </reaction>
</comment>
<comment type="catalytic activity">
    <reaction evidence="2">
        <text>a fatty acyl-CoA + H2O = a fatty acid + CoA + H(+)</text>
        <dbReference type="Rhea" id="RHEA:16781"/>
        <dbReference type="ChEBI" id="CHEBI:15377"/>
        <dbReference type="ChEBI" id="CHEBI:15378"/>
        <dbReference type="ChEBI" id="CHEBI:28868"/>
        <dbReference type="ChEBI" id="CHEBI:57287"/>
        <dbReference type="ChEBI" id="CHEBI:77636"/>
        <dbReference type="EC" id="3.1.2.20"/>
    </reaction>
</comment>
<dbReference type="SUPFAM" id="SSF54637">
    <property type="entry name" value="Thioesterase/thiol ester dehydrase-isomerase"/>
    <property type="match status" value="1"/>
</dbReference>
<evidence type="ECO:0000256" key="4">
    <source>
        <dbReference type="ARBA" id="ARBA00038381"/>
    </source>
</evidence>
<proteinExistence type="inferred from homology"/>
<keyword evidence="1" id="KW-0378">Hydrolase</keyword>
<dbReference type="InterPro" id="IPR006683">
    <property type="entry name" value="Thioestr_dom"/>
</dbReference>
<evidence type="ECO:0000256" key="1">
    <source>
        <dbReference type="ARBA" id="ARBA00022801"/>
    </source>
</evidence>
<reference evidence="9 10" key="1">
    <citation type="submission" date="2018-01" db="EMBL/GenBank/DDBJ databases">
        <title>Complete genome sequence of Flavivirga eckloniae ECD14 isolated from seaweed Ecklonia cava.</title>
        <authorList>
            <person name="Lee J.H."/>
            <person name="Baik K.S."/>
            <person name="Seong C.N."/>
        </authorList>
    </citation>
    <scope>NUCLEOTIDE SEQUENCE [LARGE SCALE GENOMIC DNA]</scope>
    <source>
        <strain evidence="9 10">ECD14</strain>
    </source>
</reference>
<protein>
    <recommendedName>
        <fullName evidence="6">Medium/long-chain acyl-CoA thioesterase YigI</fullName>
        <ecNumber evidence="5">3.1.2.20</ecNumber>
    </recommendedName>
</protein>
<evidence type="ECO:0000313" key="10">
    <source>
        <dbReference type="Proteomes" id="UP000235826"/>
    </source>
</evidence>
<dbReference type="AlphaFoldDB" id="A0A2K9PMX5"/>
<comment type="similarity">
    <text evidence="4">Belongs to the YigI thioesterase family.</text>
</comment>
<name>A0A2K9PMX5_9FLAO</name>
<dbReference type="Proteomes" id="UP000235826">
    <property type="component" value="Chromosome"/>
</dbReference>
<evidence type="ECO:0000256" key="2">
    <source>
        <dbReference type="ARBA" id="ARBA00035880"/>
    </source>
</evidence>
<evidence type="ECO:0000313" key="9">
    <source>
        <dbReference type="EMBL" id="AUP77937.1"/>
    </source>
</evidence>
<dbReference type="PANTHER" id="PTHR43240:SF20">
    <property type="entry name" value="MEDIUM_LONG-CHAIN ACYL-COA THIOESTERASE YIGI"/>
    <property type="match status" value="1"/>
</dbReference>
<dbReference type="GO" id="GO:0047617">
    <property type="term" value="F:fatty acyl-CoA hydrolase activity"/>
    <property type="evidence" value="ECO:0007669"/>
    <property type="project" value="UniProtKB-EC"/>
</dbReference>
<feature type="domain" description="Thioesterase" evidence="8">
    <location>
        <begin position="53"/>
        <end position="128"/>
    </location>
</feature>
<dbReference type="InterPro" id="IPR003736">
    <property type="entry name" value="PAAI_dom"/>
</dbReference>
<organism evidence="9 10">
    <name type="scientific">Flavivirga eckloniae</name>
    <dbReference type="NCBI Taxonomy" id="1803846"/>
    <lineage>
        <taxon>Bacteria</taxon>
        <taxon>Pseudomonadati</taxon>
        <taxon>Bacteroidota</taxon>
        <taxon>Flavobacteriia</taxon>
        <taxon>Flavobacteriales</taxon>
        <taxon>Flavobacteriaceae</taxon>
        <taxon>Flavivirga</taxon>
    </lineage>
</organism>
<sequence>MNFKPKFSDFKQKVEASFHRQKFMELINAKLVDVKPGYCEIQIPYNASLTQQHGFFHAGIISTIADNAAGYAAFSLMEEHSSVLTVEFKLNLMSPGDGDLLIGKANVLKNGKTLTICRSEVFIRKNGKEKLCAASQTTLIELKNKPDK</sequence>
<dbReference type="Gene3D" id="3.10.129.10">
    <property type="entry name" value="Hotdog Thioesterase"/>
    <property type="match status" value="1"/>
</dbReference>
<dbReference type="InterPro" id="IPR029069">
    <property type="entry name" value="HotDog_dom_sf"/>
</dbReference>
<dbReference type="Pfam" id="PF03061">
    <property type="entry name" value="4HBT"/>
    <property type="match status" value="1"/>
</dbReference>
<dbReference type="PANTHER" id="PTHR43240">
    <property type="entry name" value="1,4-DIHYDROXY-2-NAPHTHOYL-COA THIOESTERASE 1"/>
    <property type="match status" value="1"/>
</dbReference>
<dbReference type="NCBIfam" id="TIGR00369">
    <property type="entry name" value="unchar_dom_1"/>
    <property type="match status" value="1"/>
</dbReference>
<gene>
    <name evidence="9" type="ORF">C1H87_04105</name>
</gene>
<keyword evidence="10" id="KW-1185">Reference proteome</keyword>
<evidence type="ECO:0000256" key="7">
    <source>
        <dbReference type="ARBA" id="ARBA00048062"/>
    </source>
</evidence>
<accession>A0A2K9PMX5</accession>
<dbReference type="KEGG" id="fek:C1H87_04105"/>
<evidence type="ECO:0000256" key="3">
    <source>
        <dbReference type="ARBA" id="ARBA00036002"/>
    </source>
</evidence>
<evidence type="ECO:0000256" key="6">
    <source>
        <dbReference type="ARBA" id="ARBA00040062"/>
    </source>
</evidence>